<evidence type="ECO:0000313" key="1">
    <source>
        <dbReference type="EMBL" id="SVC84262.1"/>
    </source>
</evidence>
<reference evidence="1" key="1">
    <citation type="submission" date="2018-05" db="EMBL/GenBank/DDBJ databases">
        <authorList>
            <person name="Lanie J.A."/>
            <person name="Ng W.-L."/>
            <person name="Kazmierczak K.M."/>
            <person name="Andrzejewski T.M."/>
            <person name="Davidsen T.M."/>
            <person name="Wayne K.J."/>
            <person name="Tettelin H."/>
            <person name="Glass J.I."/>
            <person name="Rusch D."/>
            <person name="Podicherti R."/>
            <person name="Tsui H.-C.T."/>
            <person name="Winkler M.E."/>
        </authorList>
    </citation>
    <scope>NUCLEOTIDE SEQUENCE</scope>
</reference>
<name>A0A382QHU8_9ZZZZ</name>
<gene>
    <name evidence="1" type="ORF">METZ01_LOCUS337116</name>
</gene>
<dbReference type="AlphaFoldDB" id="A0A382QHU8"/>
<accession>A0A382QHU8</accession>
<organism evidence="1">
    <name type="scientific">marine metagenome</name>
    <dbReference type="NCBI Taxonomy" id="408172"/>
    <lineage>
        <taxon>unclassified sequences</taxon>
        <taxon>metagenomes</taxon>
        <taxon>ecological metagenomes</taxon>
    </lineage>
</organism>
<proteinExistence type="predicted"/>
<dbReference type="EMBL" id="UINC01114150">
    <property type="protein sequence ID" value="SVC84262.1"/>
    <property type="molecule type" value="Genomic_DNA"/>
</dbReference>
<protein>
    <submittedName>
        <fullName evidence="1">Uncharacterized protein</fullName>
    </submittedName>
</protein>
<sequence>MGRSNWHYDHPPACTCVACVKERQKDGSGGIFQIIKRLISFKKSRRKV</sequence>